<protein>
    <submittedName>
        <fullName evidence="2">Maleylpyruvate isomerase family mycothiol-dependent enzyme</fullName>
    </submittedName>
</protein>
<dbReference type="Gene3D" id="1.20.120.450">
    <property type="entry name" value="dinb family like domain"/>
    <property type="match status" value="1"/>
</dbReference>
<comment type="caution">
    <text evidence="2">The sequence shown here is derived from an EMBL/GenBank/DDBJ whole genome shotgun (WGS) entry which is preliminary data.</text>
</comment>
<dbReference type="EMBL" id="WMBR01000011">
    <property type="protein sequence ID" value="MXP24355.1"/>
    <property type="molecule type" value="Genomic_DNA"/>
</dbReference>
<dbReference type="InterPro" id="IPR034660">
    <property type="entry name" value="DinB/YfiT-like"/>
</dbReference>
<organism evidence="2 3">
    <name type="scientific">Gordonia mangrovi</name>
    <dbReference type="NCBI Taxonomy" id="2665643"/>
    <lineage>
        <taxon>Bacteria</taxon>
        <taxon>Bacillati</taxon>
        <taxon>Actinomycetota</taxon>
        <taxon>Actinomycetes</taxon>
        <taxon>Mycobacteriales</taxon>
        <taxon>Gordoniaceae</taxon>
        <taxon>Gordonia</taxon>
    </lineage>
</organism>
<evidence type="ECO:0000313" key="3">
    <source>
        <dbReference type="Proteomes" id="UP000475545"/>
    </source>
</evidence>
<evidence type="ECO:0000259" key="1">
    <source>
        <dbReference type="Pfam" id="PF11716"/>
    </source>
</evidence>
<proteinExistence type="predicted"/>
<keyword evidence="3" id="KW-1185">Reference proteome</keyword>
<reference evidence="2 3" key="1">
    <citation type="submission" date="2019-11" db="EMBL/GenBank/DDBJ databases">
        <title>Gordonia sp. nov., a novel actinobacterium isolated from mangrove soil in Hainan.</title>
        <authorList>
            <person name="Huang X."/>
            <person name="Xie Y."/>
            <person name="Chu X."/>
            <person name="Xiao K."/>
        </authorList>
    </citation>
    <scope>NUCLEOTIDE SEQUENCE [LARGE SCALE GENOMIC DNA]</scope>
    <source>
        <strain evidence="2 3">HNM0687</strain>
    </source>
</reference>
<dbReference type="SUPFAM" id="SSF109854">
    <property type="entry name" value="DinB/YfiT-like putative metalloenzymes"/>
    <property type="match status" value="1"/>
</dbReference>
<dbReference type="GO" id="GO:0016853">
    <property type="term" value="F:isomerase activity"/>
    <property type="evidence" value="ECO:0007669"/>
    <property type="project" value="UniProtKB-KW"/>
</dbReference>
<sequence>MNDDEIFTAITDERRRLADLASTFTDDQWATPSLCDGWTCRDVVAHLVVPLVVSIPAFGLAMLRARGNFDRANIAMTAKVAGSYSDLPKTLRDKADKRFTPPGRGPLAPLTDTLVHGLDIRRPLGIAADFDPDRVREVLDFLVDNAGKNIFGTTPTTVRWVATDLDWTGGDGPVVEGPAESLMLVLSGRAAGTADLRGAGLQELT</sequence>
<dbReference type="InterPro" id="IPR024344">
    <property type="entry name" value="MDMPI_metal-binding"/>
</dbReference>
<keyword evidence="2" id="KW-0413">Isomerase</keyword>
<dbReference type="RefSeq" id="WP_160904553.1">
    <property type="nucleotide sequence ID" value="NZ_CP102850.1"/>
</dbReference>
<dbReference type="GO" id="GO:0046872">
    <property type="term" value="F:metal ion binding"/>
    <property type="evidence" value="ECO:0007669"/>
    <property type="project" value="InterPro"/>
</dbReference>
<gene>
    <name evidence="2" type="ORF">GIY30_23825</name>
</gene>
<evidence type="ECO:0000313" key="2">
    <source>
        <dbReference type="EMBL" id="MXP24355.1"/>
    </source>
</evidence>
<feature type="domain" description="Mycothiol-dependent maleylpyruvate isomerase metal-binding" evidence="1">
    <location>
        <begin position="12"/>
        <end position="120"/>
    </location>
</feature>
<dbReference type="AlphaFoldDB" id="A0A6L7GZK6"/>
<dbReference type="NCBIfam" id="TIGR03083">
    <property type="entry name" value="maleylpyruvate isomerase family mycothiol-dependent enzyme"/>
    <property type="match status" value="1"/>
</dbReference>
<accession>A0A6L7GZK6</accession>
<name>A0A6L7GZK6_9ACTN</name>
<dbReference type="Pfam" id="PF11716">
    <property type="entry name" value="MDMPI_N"/>
    <property type="match status" value="1"/>
</dbReference>
<dbReference type="InterPro" id="IPR017517">
    <property type="entry name" value="Maleyloyr_isom"/>
</dbReference>
<keyword evidence="2" id="KW-0670">Pyruvate</keyword>
<dbReference type="Proteomes" id="UP000475545">
    <property type="component" value="Unassembled WGS sequence"/>
</dbReference>